<evidence type="ECO:0000313" key="3">
    <source>
        <dbReference type="EMBL" id="XBP71192.1"/>
    </source>
</evidence>
<sequence>MHYVTAGDGTQLYVKDWGSGPPVILLHGWPLSSDSWDDQAMAIAEAGFRAIAYDRRGFGRSSQPWTGYDYNTLTDDLAAVITQTGVQDAVLVGFSMGGGEVARYMSRHAGRSVSKAALISSVVPYMRQTDDNPEGTDQGVFVEMLQRIKEDRAQFFATFFRDFFGVSLMSHPASDEVIDWARSVAMQASLKATLECAKSFATTDFRLDLAAFKVPTLIIHGNEDNTVPIDASGRAAAKGIANARLIEYDGAPHGVQVTHKDQLSDDLIDFLRD</sequence>
<reference evidence="3" key="1">
    <citation type="submission" date="2024-05" db="EMBL/GenBank/DDBJ databases">
        <authorList>
            <person name="Bunk B."/>
            <person name="Swiderski J."/>
            <person name="Sproer C."/>
            <person name="Thiel V."/>
        </authorList>
    </citation>
    <scope>NUCLEOTIDE SEQUENCE</scope>
    <source>
        <strain evidence="3">DSM 17735</strain>
    </source>
</reference>
<dbReference type="RefSeq" id="WP_349280542.1">
    <property type="nucleotide sequence ID" value="NZ_CBCSCU010000021.1"/>
</dbReference>
<dbReference type="SUPFAM" id="SSF53474">
    <property type="entry name" value="alpha/beta-Hydrolases"/>
    <property type="match status" value="1"/>
</dbReference>
<dbReference type="PRINTS" id="PR00412">
    <property type="entry name" value="EPOXHYDRLASE"/>
</dbReference>
<dbReference type="FunFam" id="3.40.50.1820:FF:000205">
    <property type="entry name" value="Non-haem bromoperoxidase BPO-A2"/>
    <property type="match status" value="1"/>
</dbReference>
<name>A0AAU7LU36_9BURK</name>
<dbReference type="AlphaFoldDB" id="A0AAU7LU36"/>
<evidence type="ECO:0000259" key="2">
    <source>
        <dbReference type="Pfam" id="PF00561"/>
    </source>
</evidence>
<keyword evidence="3" id="KW-0378">Hydrolase</keyword>
<comment type="similarity">
    <text evidence="1">Belongs to the AB hydrolase superfamily. Bacterial non-heme haloperoxidase / perhydrolase family.</text>
</comment>
<dbReference type="Pfam" id="PF00561">
    <property type="entry name" value="Abhydrolase_1"/>
    <property type="match status" value="1"/>
</dbReference>
<accession>A0AAU7LU36</accession>
<dbReference type="PANTHER" id="PTHR43433">
    <property type="entry name" value="HYDROLASE, ALPHA/BETA FOLD FAMILY PROTEIN"/>
    <property type="match status" value="1"/>
</dbReference>
<dbReference type="EMBL" id="CP157675">
    <property type="protein sequence ID" value="XBP71192.1"/>
    <property type="molecule type" value="Genomic_DNA"/>
</dbReference>
<gene>
    <name evidence="3" type="ORF">ABLV49_05150</name>
</gene>
<dbReference type="InterPro" id="IPR029058">
    <property type="entry name" value="AB_hydrolase_fold"/>
</dbReference>
<dbReference type="InterPro" id="IPR000073">
    <property type="entry name" value="AB_hydrolase_1"/>
</dbReference>
<feature type="domain" description="AB hydrolase-1" evidence="2">
    <location>
        <begin position="21"/>
        <end position="259"/>
    </location>
</feature>
<evidence type="ECO:0000256" key="1">
    <source>
        <dbReference type="ARBA" id="ARBA00038128"/>
    </source>
</evidence>
<dbReference type="GO" id="GO:0016787">
    <property type="term" value="F:hydrolase activity"/>
    <property type="evidence" value="ECO:0007669"/>
    <property type="project" value="UniProtKB-KW"/>
</dbReference>
<dbReference type="InterPro" id="IPR050471">
    <property type="entry name" value="AB_hydrolase"/>
</dbReference>
<proteinExistence type="inferred from homology"/>
<dbReference type="PANTHER" id="PTHR43433:SF4">
    <property type="entry name" value="NON-HEME CHLOROPEROXIDASE-RELATED"/>
    <property type="match status" value="1"/>
</dbReference>
<protein>
    <submittedName>
        <fullName evidence="3">Alpha/beta hydrolase</fullName>
    </submittedName>
</protein>
<dbReference type="Gene3D" id="3.40.50.1820">
    <property type="entry name" value="alpha/beta hydrolase"/>
    <property type="match status" value="1"/>
</dbReference>
<organism evidence="3">
    <name type="scientific">Polaromonas hydrogenivorans</name>
    <dbReference type="NCBI Taxonomy" id="335476"/>
    <lineage>
        <taxon>Bacteria</taxon>
        <taxon>Pseudomonadati</taxon>
        <taxon>Pseudomonadota</taxon>
        <taxon>Betaproteobacteria</taxon>
        <taxon>Burkholderiales</taxon>
        <taxon>Comamonadaceae</taxon>
        <taxon>Polaromonas</taxon>
    </lineage>
</organism>
<dbReference type="PRINTS" id="PR00111">
    <property type="entry name" value="ABHYDROLASE"/>
</dbReference>
<dbReference type="InterPro" id="IPR000639">
    <property type="entry name" value="Epox_hydrolase-like"/>
</dbReference>